<accession>A0A855XWB5</accession>
<gene>
    <name evidence="1" type="ORF">DET56_106307</name>
</gene>
<organism evidence="1 2">
    <name type="scientific">Paenibacillus pabuli</name>
    <dbReference type="NCBI Taxonomy" id="1472"/>
    <lineage>
        <taxon>Bacteria</taxon>
        <taxon>Bacillati</taxon>
        <taxon>Bacillota</taxon>
        <taxon>Bacilli</taxon>
        <taxon>Bacillales</taxon>
        <taxon>Paenibacillaceae</taxon>
        <taxon>Paenibacillus</taxon>
    </lineage>
</organism>
<dbReference type="AlphaFoldDB" id="A0A855XWB5"/>
<comment type="caution">
    <text evidence="1">The sequence shown here is derived from an EMBL/GenBank/DDBJ whole genome shotgun (WGS) entry which is preliminary data.</text>
</comment>
<dbReference type="EMBL" id="QGTZ01000006">
    <property type="protein sequence ID" value="PWW39921.1"/>
    <property type="molecule type" value="Genomic_DNA"/>
</dbReference>
<reference evidence="1 2" key="1">
    <citation type="submission" date="2018-05" db="EMBL/GenBank/DDBJ databases">
        <title>Freshwater and sediment microbial communities from various areas in North America, analyzing microbe dynamics in response to fracking.</title>
        <authorList>
            <person name="Lamendella R."/>
        </authorList>
    </citation>
    <scope>NUCLEOTIDE SEQUENCE [LARGE SCALE GENOMIC DNA]</scope>
    <source>
        <strain evidence="1 2">DB-3</strain>
    </source>
</reference>
<sequence>MNDQLVLSNPSIELKDSYLSFYQEWKQSGEDMVPWVIEKDPENFEDMITWLNNNKQGINTNGFVANSTY</sequence>
<evidence type="ECO:0000313" key="2">
    <source>
        <dbReference type="Proteomes" id="UP000247078"/>
    </source>
</evidence>
<dbReference type="Proteomes" id="UP000247078">
    <property type="component" value="Unassembled WGS sequence"/>
</dbReference>
<proteinExistence type="predicted"/>
<evidence type="ECO:0000313" key="1">
    <source>
        <dbReference type="EMBL" id="PWW39921.1"/>
    </source>
</evidence>
<name>A0A855XWB5_9BACL</name>
<protein>
    <submittedName>
        <fullName evidence="1">Uncharacterized protein</fullName>
    </submittedName>
</protein>